<dbReference type="InterPro" id="IPR052558">
    <property type="entry name" value="Siderophore_Hydrolase_D"/>
</dbReference>
<evidence type="ECO:0000256" key="2">
    <source>
        <dbReference type="ARBA" id="ARBA00022801"/>
    </source>
</evidence>
<dbReference type="EMBL" id="QJUI01000014">
    <property type="protein sequence ID" value="TBU76609.1"/>
    <property type="molecule type" value="Genomic_DNA"/>
</dbReference>
<keyword evidence="5" id="KW-1185">Reference proteome</keyword>
<evidence type="ECO:0000313" key="4">
    <source>
        <dbReference type="EMBL" id="TBU76609.1"/>
    </source>
</evidence>
<dbReference type="GO" id="GO:0016788">
    <property type="term" value="F:hydrolase activity, acting on ester bonds"/>
    <property type="evidence" value="ECO:0007669"/>
    <property type="project" value="TreeGrafter"/>
</dbReference>
<evidence type="ECO:0008006" key="6">
    <source>
        <dbReference type="Google" id="ProtNLM"/>
    </source>
</evidence>
<feature type="signal peptide" evidence="3">
    <location>
        <begin position="1"/>
        <end position="22"/>
    </location>
</feature>
<proteinExistence type="inferred from homology"/>
<dbReference type="SUPFAM" id="SSF53474">
    <property type="entry name" value="alpha/beta-Hydrolases"/>
    <property type="match status" value="1"/>
</dbReference>
<sequence>MMLRSLCCLCLMALLCAGPAFARPDLSEPLEPTVADRGSAFYRFETLEMASLDGQRQYRIWIATPKRAAPASGYPVIYLLDGNAALGALEEQQLADLDERGPPLLVFVGYATELRFDVTARAYDYTPPLPGGKPVIDDLARERRGGGAELFLDLLQQKIKPQVEARAPIDPQRQSLWGHSYGGLLALHCLFTRPQAFQNYIVADPSIWWQDGFILDEEKAFSAPAEAVRLVLLRGLGERPRAKDDAATAARRKAVAAVPEDAAARMAERLAAYPGMQVSYREFADLSHGPMLPVSLFEALRSAAGAVPNDNDNKDTADGR</sequence>
<dbReference type="PANTHER" id="PTHR40841:SF2">
    <property type="entry name" value="SIDEROPHORE-DEGRADING ESTERASE (EUROFUNG)"/>
    <property type="match status" value="1"/>
</dbReference>
<dbReference type="Pfam" id="PF00756">
    <property type="entry name" value="Esterase"/>
    <property type="match status" value="1"/>
</dbReference>
<keyword evidence="2" id="KW-0378">Hydrolase</keyword>
<dbReference type="Gene3D" id="3.40.50.1820">
    <property type="entry name" value="alpha/beta hydrolase"/>
    <property type="match status" value="1"/>
</dbReference>
<accession>A0A4Q9QIY4</accession>
<keyword evidence="3" id="KW-0732">Signal</keyword>
<dbReference type="InterPro" id="IPR000801">
    <property type="entry name" value="Esterase-like"/>
</dbReference>
<feature type="chain" id="PRO_5020510444" description="Esterase" evidence="3">
    <location>
        <begin position="23"/>
        <end position="320"/>
    </location>
</feature>
<dbReference type="PANTHER" id="PTHR40841">
    <property type="entry name" value="SIDEROPHORE TRIACETYLFUSARININE C ESTERASE"/>
    <property type="match status" value="1"/>
</dbReference>
<organism evidence="4 5">
    <name type="scientific">Phytopseudomonas daroniae</name>
    <dbReference type="NCBI Taxonomy" id="2487519"/>
    <lineage>
        <taxon>Bacteria</taxon>
        <taxon>Pseudomonadati</taxon>
        <taxon>Pseudomonadota</taxon>
        <taxon>Gammaproteobacteria</taxon>
        <taxon>Pseudomonadales</taxon>
        <taxon>Pseudomonadaceae</taxon>
        <taxon>Phytopseudomonas</taxon>
    </lineage>
</organism>
<protein>
    <recommendedName>
        <fullName evidence="6">Esterase</fullName>
    </recommendedName>
</protein>
<name>A0A4Q9QIY4_9GAMM</name>
<dbReference type="Proteomes" id="UP000292302">
    <property type="component" value="Unassembled WGS sequence"/>
</dbReference>
<evidence type="ECO:0000256" key="3">
    <source>
        <dbReference type="SAM" id="SignalP"/>
    </source>
</evidence>
<gene>
    <name evidence="4" type="ORF">DNK06_16805</name>
</gene>
<evidence type="ECO:0000256" key="1">
    <source>
        <dbReference type="ARBA" id="ARBA00005622"/>
    </source>
</evidence>
<comment type="caution">
    <text evidence="4">The sequence shown here is derived from an EMBL/GenBank/DDBJ whole genome shotgun (WGS) entry which is preliminary data.</text>
</comment>
<reference evidence="4 5" key="1">
    <citation type="submission" date="2018-06" db="EMBL/GenBank/DDBJ databases">
        <title>Three novel Pseudomonas species isolated from symptomatic oak.</title>
        <authorList>
            <person name="Bueno-Gonzalez V."/>
            <person name="Brady C."/>
        </authorList>
    </citation>
    <scope>NUCLEOTIDE SEQUENCE [LARGE SCALE GENOMIC DNA]</scope>
    <source>
        <strain evidence="4 5">P9A</strain>
    </source>
</reference>
<dbReference type="InterPro" id="IPR029058">
    <property type="entry name" value="AB_hydrolase_fold"/>
</dbReference>
<dbReference type="AlphaFoldDB" id="A0A4Q9QIY4"/>
<dbReference type="OrthoDB" id="9784036at2"/>
<evidence type="ECO:0000313" key="5">
    <source>
        <dbReference type="Proteomes" id="UP000292302"/>
    </source>
</evidence>
<comment type="similarity">
    <text evidence="1">Belongs to the esterase D family.</text>
</comment>